<gene>
    <name evidence="4" type="ORF">GTO91_00040</name>
</gene>
<dbReference type="InterPro" id="IPR007597">
    <property type="entry name" value="CheC"/>
</dbReference>
<organism evidence="4 5">
    <name type="scientific">Heliomicrobium undosum</name>
    <dbReference type="NCBI Taxonomy" id="121734"/>
    <lineage>
        <taxon>Bacteria</taxon>
        <taxon>Bacillati</taxon>
        <taxon>Bacillota</taxon>
        <taxon>Clostridia</taxon>
        <taxon>Eubacteriales</taxon>
        <taxon>Heliobacteriaceae</taxon>
        <taxon>Heliomicrobium</taxon>
    </lineage>
</organism>
<dbReference type="InterPro" id="IPR028976">
    <property type="entry name" value="CheC-like_sf"/>
</dbReference>
<reference evidence="4 5" key="1">
    <citation type="submission" date="2020-01" db="EMBL/GenBank/DDBJ databases">
        <title>Whole-genome sequence of Heliobacterium undosum DSM 13378.</title>
        <authorList>
            <person name="Kyndt J.A."/>
            <person name="Meyer T.E."/>
        </authorList>
    </citation>
    <scope>NUCLEOTIDE SEQUENCE [LARGE SCALE GENOMIC DNA]</scope>
    <source>
        <strain evidence="4 5">DSM 13378</strain>
    </source>
</reference>
<dbReference type="Pfam" id="PF04509">
    <property type="entry name" value="CheC"/>
    <property type="match status" value="2"/>
</dbReference>
<dbReference type="Proteomes" id="UP000463470">
    <property type="component" value="Unassembled WGS sequence"/>
</dbReference>
<keyword evidence="5" id="KW-1185">Reference proteome</keyword>
<keyword evidence="1" id="KW-0145">Chemotaxis</keyword>
<sequence>MQDLIRDMSDFHLDVLREVSNIGAGNAATALSRLLGKPVDMRVNRVLPMPFNDVTEYVGGAENLVSTVFSRIEGDIAGNMLFVMGAADGGALVRDVTGESGESEELSEMAQSVLQEVGNILSGSYLTALSDFTGFDLRTSVPSLCVDMAGAILSFGLMETGKSSDFAILIDAEILPGGEKGNGIAQGTTGHIFLLPDPEAFSRIFFALGVHRHGSY</sequence>
<dbReference type="SUPFAM" id="SSF103039">
    <property type="entry name" value="CheC-like"/>
    <property type="match status" value="1"/>
</dbReference>
<protein>
    <submittedName>
        <fullName evidence="4">CheY-P-specific phosphatase CheC</fullName>
    </submittedName>
</protein>
<evidence type="ECO:0000259" key="3">
    <source>
        <dbReference type="Pfam" id="PF04509"/>
    </source>
</evidence>
<comment type="caution">
    <text evidence="4">The sequence shown here is derived from an EMBL/GenBank/DDBJ whole genome shotgun (WGS) entry which is preliminary data.</text>
</comment>
<feature type="domain" description="CheC-like protein" evidence="3">
    <location>
        <begin position="109"/>
        <end position="144"/>
    </location>
</feature>
<dbReference type="CDD" id="cd17909">
    <property type="entry name" value="CheC_ClassI"/>
    <property type="match status" value="1"/>
</dbReference>
<dbReference type="PANTHER" id="PTHR43693:SF1">
    <property type="entry name" value="PROTEIN PHOSPHATASE CHEZ"/>
    <property type="match status" value="1"/>
</dbReference>
<dbReference type="GO" id="GO:0016787">
    <property type="term" value="F:hydrolase activity"/>
    <property type="evidence" value="ECO:0007669"/>
    <property type="project" value="UniProtKB-KW"/>
</dbReference>
<dbReference type="InterPro" id="IPR050992">
    <property type="entry name" value="CheZ_family_phosphatases"/>
</dbReference>
<feature type="domain" description="CheC-like protein" evidence="3">
    <location>
        <begin position="11"/>
        <end position="43"/>
    </location>
</feature>
<dbReference type="EMBL" id="WXEY01000001">
    <property type="protein sequence ID" value="MZP28113.1"/>
    <property type="molecule type" value="Genomic_DNA"/>
</dbReference>
<dbReference type="Gene3D" id="3.40.1550.10">
    <property type="entry name" value="CheC-like"/>
    <property type="match status" value="1"/>
</dbReference>
<evidence type="ECO:0000313" key="5">
    <source>
        <dbReference type="Proteomes" id="UP000463470"/>
    </source>
</evidence>
<accession>A0A845KXU2</accession>
<keyword evidence="2" id="KW-0378">Hydrolase</keyword>
<dbReference type="PANTHER" id="PTHR43693">
    <property type="entry name" value="PROTEIN PHOSPHATASE CHEZ"/>
    <property type="match status" value="1"/>
</dbReference>
<evidence type="ECO:0000256" key="2">
    <source>
        <dbReference type="ARBA" id="ARBA00022801"/>
    </source>
</evidence>
<dbReference type="AlphaFoldDB" id="A0A845KXU2"/>
<dbReference type="OrthoDB" id="9812187at2"/>
<dbReference type="GO" id="GO:0006935">
    <property type="term" value="P:chemotaxis"/>
    <property type="evidence" value="ECO:0007669"/>
    <property type="project" value="UniProtKB-KW"/>
</dbReference>
<evidence type="ECO:0000313" key="4">
    <source>
        <dbReference type="EMBL" id="MZP28113.1"/>
    </source>
</evidence>
<evidence type="ECO:0000256" key="1">
    <source>
        <dbReference type="ARBA" id="ARBA00022500"/>
    </source>
</evidence>
<name>A0A845KXU2_9FIRM</name>
<proteinExistence type="predicted"/>